<sequence length="61" mass="6803">MFSLSDRNSATHTALNNRQLDSFISPNKKADFEAGLNDEKTYLMKVGQCTAVKDININLIV</sequence>
<name>A0A645G6E6_9ZZZZ</name>
<accession>A0A645G6E6</accession>
<gene>
    <name evidence="1" type="ORF">SDC9_169831</name>
</gene>
<proteinExistence type="predicted"/>
<protein>
    <submittedName>
        <fullName evidence="1">Uncharacterized protein</fullName>
    </submittedName>
</protein>
<comment type="caution">
    <text evidence="1">The sequence shown here is derived from an EMBL/GenBank/DDBJ whole genome shotgun (WGS) entry which is preliminary data.</text>
</comment>
<dbReference type="EMBL" id="VSSQ01070680">
    <property type="protein sequence ID" value="MPN22448.1"/>
    <property type="molecule type" value="Genomic_DNA"/>
</dbReference>
<evidence type="ECO:0000313" key="1">
    <source>
        <dbReference type="EMBL" id="MPN22448.1"/>
    </source>
</evidence>
<organism evidence="1">
    <name type="scientific">bioreactor metagenome</name>
    <dbReference type="NCBI Taxonomy" id="1076179"/>
    <lineage>
        <taxon>unclassified sequences</taxon>
        <taxon>metagenomes</taxon>
        <taxon>ecological metagenomes</taxon>
    </lineage>
</organism>
<dbReference type="AlphaFoldDB" id="A0A645G6E6"/>
<reference evidence="1" key="1">
    <citation type="submission" date="2019-08" db="EMBL/GenBank/DDBJ databases">
        <authorList>
            <person name="Kucharzyk K."/>
            <person name="Murdoch R.W."/>
            <person name="Higgins S."/>
            <person name="Loffler F."/>
        </authorList>
    </citation>
    <scope>NUCLEOTIDE SEQUENCE</scope>
</reference>